<name>A0AAV2PY44_MEGNR</name>
<proteinExistence type="predicted"/>
<dbReference type="EMBL" id="CAXKWB010002494">
    <property type="protein sequence ID" value="CAL4067058.1"/>
    <property type="molecule type" value="Genomic_DNA"/>
</dbReference>
<sequence>MPKEALNHNRSRSQICLIHFRKIPKNGRLLTKKLYDLVQKYYPDLSSVDIEDIRYPNAICSTCCAILYAHERGDTKRALPKLHCYSLMRDTLLTRDCQNCQICLLAKSNEIHSNYKRFIETYKATETEFKETEINVDDIEHIDIKHESI</sequence>
<evidence type="ECO:0000313" key="1">
    <source>
        <dbReference type="EMBL" id="CAL4067058.1"/>
    </source>
</evidence>
<protein>
    <submittedName>
        <fullName evidence="1">Uncharacterized protein</fullName>
    </submittedName>
</protein>
<organism evidence="1 2">
    <name type="scientific">Meganyctiphanes norvegica</name>
    <name type="common">Northern krill</name>
    <name type="synonym">Thysanopoda norvegica</name>
    <dbReference type="NCBI Taxonomy" id="48144"/>
    <lineage>
        <taxon>Eukaryota</taxon>
        <taxon>Metazoa</taxon>
        <taxon>Ecdysozoa</taxon>
        <taxon>Arthropoda</taxon>
        <taxon>Crustacea</taxon>
        <taxon>Multicrustacea</taxon>
        <taxon>Malacostraca</taxon>
        <taxon>Eumalacostraca</taxon>
        <taxon>Eucarida</taxon>
        <taxon>Euphausiacea</taxon>
        <taxon>Euphausiidae</taxon>
        <taxon>Meganyctiphanes</taxon>
    </lineage>
</organism>
<reference evidence="1 2" key="1">
    <citation type="submission" date="2024-05" db="EMBL/GenBank/DDBJ databases">
        <authorList>
            <person name="Wallberg A."/>
        </authorList>
    </citation>
    <scope>NUCLEOTIDE SEQUENCE [LARGE SCALE GENOMIC DNA]</scope>
</reference>
<evidence type="ECO:0000313" key="2">
    <source>
        <dbReference type="Proteomes" id="UP001497623"/>
    </source>
</evidence>
<gene>
    <name evidence="1" type="ORF">MNOR_LOCUS6144</name>
</gene>
<dbReference type="AlphaFoldDB" id="A0AAV2PY44"/>
<comment type="caution">
    <text evidence="1">The sequence shown here is derived from an EMBL/GenBank/DDBJ whole genome shotgun (WGS) entry which is preliminary data.</text>
</comment>
<dbReference type="Proteomes" id="UP001497623">
    <property type="component" value="Unassembled WGS sequence"/>
</dbReference>
<accession>A0AAV2PY44</accession>
<keyword evidence="2" id="KW-1185">Reference proteome</keyword>